<evidence type="ECO:0000256" key="4">
    <source>
        <dbReference type="ARBA" id="ARBA00023163"/>
    </source>
</evidence>
<comment type="similarity">
    <text evidence="1">Belongs to the LysR transcriptional regulatory family.</text>
</comment>
<dbReference type="SUPFAM" id="SSF46785">
    <property type="entry name" value="Winged helix' DNA-binding domain"/>
    <property type="match status" value="1"/>
</dbReference>
<dbReference type="Proteomes" id="UP000256269">
    <property type="component" value="Unassembled WGS sequence"/>
</dbReference>
<dbReference type="CDD" id="cd05466">
    <property type="entry name" value="PBP2_LTTR_substrate"/>
    <property type="match status" value="1"/>
</dbReference>
<evidence type="ECO:0000256" key="1">
    <source>
        <dbReference type="ARBA" id="ARBA00009437"/>
    </source>
</evidence>
<keyword evidence="3 6" id="KW-0238">DNA-binding</keyword>
<dbReference type="RefSeq" id="WP_116176426.1">
    <property type="nucleotide sequence ID" value="NZ_CP144375.1"/>
</dbReference>
<dbReference type="AlphaFoldDB" id="A0A3E0HIR9"/>
<keyword evidence="2" id="KW-0805">Transcription regulation</keyword>
<dbReference type="EMBL" id="QUNO01000007">
    <property type="protein sequence ID" value="REH46327.1"/>
    <property type="molecule type" value="Genomic_DNA"/>
</dbReference>
<evidence type="ECO:0000256" key="2">
    <source>
        <dbReference type="ARBA" id="ARBA00023015"/>
    </source>
</evidence>
<evidence type="ECO:0000313" key="6">
    <source>
        <dbReference type="EMBL" id="REH46327.1"/>
    </source>
</evidence>
<dbReference type="InterPro" id="IPR036390">
    <property type="entry name" value="WH_DNA-bd_sf"/>
</dbReference>
<evidence type="ECO:0000313" key="7">
    <source>
        <dbReference type="Proteomes" id="UP000256269"/>
    </source>
</evidence>
<accession>A0A3E0HIR9</accession>
<dbReference type="PANTHER" id="PTHR30346:SF29">
    <property type="entry name" value="LYSR SUBSTRATE-BINDING"/>
    <property type="match status" value="1"/>
</dbReference>
<dbReference type="InterPro" id="IPR036388">
    <property type="entry name" value="WH-like_DNA-bd_sf"/>
</dbReference>
<keyword evidence="7" id="KW-1185">Reference proteome</keyword>
<dbReference type="SUPFAM" id="SSF53850">
    <property type="entry name" value="Periplasmic binding protein-like II"/>
    <property type="match status" value="1"/>
</dbReference>
<reference evidence="6 7" key="1">
    <citation type="submission" date="2018-08" db="EMBL/GenBank/DDBJ databases">
        <title>Genomic Encyclopedia of Archaeal and Bacterial Type Strains, Phase II (KMG-II): from individual species to whole genera.</title>
        <authorList>
            <person name="Goeker M."/>
        </authorList>
    </citation>
    <scope>NUCLEOTIDE SEQUENCE [LARGE SCALE GENOMIC DNA]</scope>
    <source>
        <strain evidence="6 7">DSM 45791</strain>
    </source>
</reference>
<evidence type="ECO:0000256" key="3">
    <source>
        <dbReference type="ARBA" id="ARBA00023125"/>
    </source>
</evidence>
<dbReference type="InterPro" id="IPR005119">
    <property type="entry name" value="LysR_subst-bd"/>
</dbReference>
<dbReference type="Pfam" id="PF03466">
    <property type="entry name" value="LysR_substrate"/>
    <property type="match status" value="1"/>
</dbReference>
<comment type="caution">
    <text evidence="6">The sequence shown here is derived from an EMBL/GenBank/DDBJ whole genome shotgun (WGS) entry which is preliminary data.</text>
</comment>
<dbReference type="Pfam" id="PF00126">
    <property type="entry name" value="HTH_1"/>
    <property type="match status" value="1"/>
</dbReference>
<organism evidence="6 7">
    <name type="scientific">Kutzneria buriramensis</name>
    <dbReference type="NCBI Taxonomy" id="1045776"/>
    <lineage>
        <taxon>Bacteria</taxon>
        <taxon>Bacillati</taxon>
        <taxon>Actinomycetota</taxon>
        <taxon>Actinomycetes</taxon>
        <taxon>Pseudonocardiales</taxon>
        <taxon>Pseudonocardiaceae</taxon>
        <taxon>Kutzneria</taxon>
    </lineage>
</organism>
<dbReference type="GO" id="GO:0003700">
    <property type="term" value="F:DNA-binding transcription factor activity"/>
    <property type="evidence" value="ECO:0007669"/>
    <property type="project" value="InterPro"/>
</dbReference>
<dbReference type="PROSITE" id="PS50931">
    <property type="entry name" value="HTH_LYSR"/>
    <property type="match status" value="1"/>
</dbReference>
<feature type="domain" description="HTH lysR-type" evidence="5">
    <location>
        <begin position="2"/>
        <end position="59"/>
    </location>
</feature>
<sequence length="311" mass="32929">MLDVRKLIMLRAVAAEGSIAAAGRALQYTRSAVSQQLTALEAEAGAALVDRAGNRVTLTPKGRALVEHAERILVEMRAAEAILAGADAEVAGLLRVGIPFREGPQLMSRALTEVRRRFPAIEVRLASTTDETAPDAVRRDQLDLAILSRYGNTHGPTAPGLREWVLGHDPLRLCVPEGHPLANRPSCEMDQLRDESWVMCPGTPLGRLVASMCALAGFQPRVAATVDDVGTALGLVGMAWGVTVAPELTPALRDERVARLPIAGVDTVRHNMLVVRDGDHLSPRVAAVIAAVRAVAAELPGGEATGGRQSA</sequence>
<dbReference type="PANTHER" id="PTHR30346">
    <property type="entry name" value="TRANSCRIPTIONAL DUAL REGULATOR HCAR-RELATED"/>
    <property type="match status" value="1"/>
</dbReference>
<keyword evidence="4" id="KW-0804">Transcription</keyword>
<evidence type="ECO:0000259" key="5">
    <source>
        <dbReference type="PROSITE" id="PS50931"/>
    </source>
</evidence>
<gene>
    <name evidence="6" type="ORF">BCF44_107460</name>
</gene>
<protein>
    <submittedName>
        <fullName evidence="6">DNA-binding transcriptional LysR family regulator</fullName>
    </submittedName>
</protein>
<dbReference type="GO" id="GO:0032993">
    <property type="term" value="C:protein-DNA complex"/>
    <property type="evidence" value="ECO:0007669"/>
    <property type="project" value="TreeGrafter"/>
</dbReference>
<dbReference type="InterPro" id="IPR000847">
    <property type="entry name" value="LysR_HTH_N"/>
</dbReference>
<dbReference type="GO" id="GO:0003677">
    <property type="term" value="F:DNA binding"/>
    <property type="evidence" value="ECO:0007669"/>
    <property type="project" value="UniProtKB-KW"/>
</dbReference>
<dbReference type="Gene3D" id="3.40.190.10">
    <property type="entry name" value="Periplasmic binding protein-like II"/>
    <property type="match status" value="2"/>
</dbReference>
<dbReference type="Gene3D" id="1.10.10.10">
    <property type="entry name" value="Winged helix-like DNA-binding domain superfamily/Winged helix DNA-binding domain"/>
    <property type="match status" value="1"/>
</dbReference>
<proteinExistence type="inferred from homology"/>
<name>A0A3E0HIR9_9PSEU</name>
<dbReference type="OrthoDB" id="3176554at2"/>